<feature type="region of interest" description="Disordered" evidence="1">
    <location>
        <begin position="253"/>
        <end position="278"/>
    </location>
</feature>
<organism evidence="2">
    <name type="scientific">Lygus hesperus</name>
    <name type="common">Western plant bug</name>
    <dbReference type="NCBI Taxonomy" id="30085"/>
    <lineage>
        <taxon>Eukaryota</taxon>
        <taxon>Metazoa</taxon>
        <taxon>Ecdysozoa</taxon>
        <taxon>Arthropoda</taxon>
        <taxon>Hexapoda</taxon>
        <taxon>Insecta</taxon>
        <taxon>Pterygota</taxon>
        <taxon>Neoptera</taxon>
        <taxon>Paraneoptera</taxon>
        <taxon>Hemiptera</taxon>
        <taxon>Heteroptera</taxon>
        <taxon>Panheteroptera</taxon>
        <taxon>Cimicomorpha</taxon>
        <taxon>Miridae</taxon>
        <taxon>Mirini</taxon>
        <taxon>Lygus</taxon>
    </lineage>
</organism>
<feature type="compositionally biased region" description="Polar residues" evidence="1">
    <location>
        <begin position="198"/>
        <end position="207"/>
    </location>
</feature>
<gene>
    <name evidence="2" type="ORF">CM83_5404</name>
</gene>
<feature type="region of interest" description="Disordered" evidence="1">
    <location>
        <begin position="49"/>
        <end position="91"/>
    </location>
</feature>
<accession>A0A0A9WYV9</accession>
<feature type="compositionally biased region" description="Polar residues" evidence="1">
    <location>
        <begin position="265"/>
        <end position="278"/>
    </location>
</feature>
<evidence type="ECO:0000313" key="2">
    <source>
        <dbReference type="EMBL" id="JAG13632.1"/>
    </source>
</evidence>
<protein>
    <submittedName>
        <fullName evidence="2">Uncharacterized protein</fullName>
    </submittedName>
</protein>
<feature type="compositionally biased region" description="Polar residues" evidence="1">
    <location>
        <begin position="64"/>
        <end position="73"/>
    </location>
</feature>
<feature type="region of interest" description="Disordered" evidence="1">
    <location>
        <begin position="198"/>
        <end position="222"/>
    </location>
</feature>
<reference evidence="2" key="1">
    <citation type="journal article" date="2014" name="PLoS ONE">
        <title>Transcriptome-Based Identification of ABC Transporters in the Western Tarnished Plant Bug Lygus hesperus.</title>
        <authorList>
            <person name="Hull J.J."/>
            <person name="Chaney K."/>
            <person name="Geib S.M."/>
            <person name="Fabrick J.A."/>
            <person name="Brent C.S."/>
            <person name="Walsh D."/>
            <person name="Lavine L.C."/>
        </authorList>
    </citation>
    <scope>NUCLEOTIDE SEQUENCE</scope>
</reference>
<reference evidence="2" key="2">
    <citation type="submission" date="2014-07" db="EMBL/GenBank/DDBJ databases">
        <authorList>
            <person name="Hull J."/>
        </authorList>
    </citation>
    <scope>NUCLEOTIDE SEQUENCE</scope>
</reference>
<evidence type="ECO:0000256" key="1">
    <source>
        <dbReference type="SAM" id="MobiDB-lite"/>
    </source>
</evidence>
<dbReference type="EMBL" id="GBHO01029972">
    <property type="protein sequence ID" value="JAG13632.1"/>
    <property type="molecule type" value="Transcribed_RNA"/>
</dbReference>
<proteinExistence type="predicted"/>
<name>A0A0A9WYV9_LYGHE</name>
<sequence length="278" mass="30230">MRPNPLYRPSAVAAARTLDTTCHTIFRHADLYIHIRCWKFALEQHAATVPTTNVETSTEKSTTENDPQPQIGQQRAEAQGSSTTHDEDNVEELVPPALAPRSLSTPVHVTEDTASPTSTTCTPALKPSCLLYPSAHHGAPSSSSIFVSSSSLARRLRATLTRNLSATNHSQYSSHASQQYAEHPTACWMASETDATAATVQPTTEVLSPSKRTRVRSNITFSPSPNSKGAFFFRTATGTDQIYDQASNFMSRNSSSINDEDADTILQSVFSTDPRNTS</sequence>
<dbReference type="AlphaFoldDB" id="A0A0A9WYV9"/>